<proteinExistence type="predicted"/>
<evidence type="ECO:0000313" key="2">
    <source>
        <dbReference type="Proteomes" id="UP000637061"/>
    </source>
</evidence>
<organism evidence="1 2">
    <name type="scientific">Pseudomonas putida</name>
    <name type="common">Arthrobacter siderocapsulatus</name>
    <dbReference type="NCBI Taxonomy" id="303"/>
    <lineage>
        <taxon>Bacteria</taxon>
        <taxon>Pseudomonadati</taxon>
        <taxon>Pseudomonadota</taxon>
        <taxon>Gammaproteobacteria</taxon>
        <taxon>Pseudomonadales</taxon>
        <taxon>Pseudomonadaceae</taxon>
        <taxon>Pseudomonas</taxon>
    </lineage>
</organism>
<sequence length="138" mass="14959">MHITCWKDVCNKAAEAAKNLPLVIASQYADMKPNNGPCKLLGIVIEANSDYDEESLPVYRVQLQDGRKVNVTEEELTCSDTDGLESLFAGVSMTFGLARIFGEWVGPSHLMDEADEATKANFLVAAHGSIEAKRAALA</sequence>
<accession>A0A8I1JGS8</accession>
<dbReference type="EMBL" id="JAEHTE010000002">
    <property type="protein sequence ID" value="MBI6883117.1"/>
    <property type="molecule type" value="Genomic_DNA"/>
</dbReference>
<reference evidence="1" key="1">
    <citation type="submission" date="2020-12" db="EMBL/GenBank/DDBJ databases">
        <title>Enhanced detection system for hospital associated transmission using whole genome sequencing surveillance.</title>
        <authorList>
            <person name="Harrison L.H."/>
            <person name="Van Tyne D."/>
            <person name="Marsh J.W."/>
            <person name="Griffith M.P."/>
            <person name="Snyder D.J."/>
            <person name="Cooper V.S."/>
            <person name="Mustapha M."/>
        </authorList>
    </citation>
    <scope>NUCLEOTIDE SEQUENCE</scope>
    <source>
        <strain evidence="1">PSB00042</strain>
    </source>
</reference>
<evidence type="ECO:0000313" key="1">
    <source>
        <dbReference type="EMBL" id="MBI6883117.1"/>
    </source>
</evidence>
<dbReference type="Proteomes" id="UP000637061">
    <property type="component" value="Unassembled WGS sequence"/>
</dbReference>
<protein>
    <submittedName>
        <fullName evidence="1">Uncharacterized protein</fullName>
    </submittedName>
</protein>
<dbReference type="RefSeq" id="WP_198746731.1">
    <property type="nucleotide sequence ID" value="NZ_JAEHTE010000002.1"/>
</dbReference>
<comment type="caution">
    <text evidence="1">The sequence shown here is derived from an EMBL/GenBank/DDBJ whole genome shotgun (WGS) entry which is preliminary data.</text>
</comment>
<dbReference type="AlphaFoldDB" id="A0A8I1JGS8"/>
<name>A0A8I1JGS8_PSEPU</name>
<gene>
    <name evidence="1" type="ORF">JEU22_04265</name>
</gene>